<organism evidence="2 3">
    <name type="scientific">Ligilactobacillus aviarius</name>
    <dbReference type="NCBI Taxonomy" id="1606"/>
    <lineage>
        <taxon>Bacteria</taxon>
        <taxon>Bacillati</taxon>
        <taxon>Bacillota</taxon>
        <taxon>Bacilli</taxon>
        <taxon>Lactobacillales</taxon>
        <taxon>Lactobacillaceae</taxon>
        <taxon>Ligilactobacillus</taxon>
    </lineage>
</organism>
<comment type="caution">
    <text evidence="2">The sequence shown here is derived from an EMBL/GenBank/DDBJ whole genome shotgun (WGS) entry which is preliminary data.</text>
</comment>
<proteinExistence type="predicted"/>
<evidence type="ECO:0000313" key="3">
    <source>
        <dbReference type="Proteomes" id="UP000078520"/>
    </source>
</evidence>
<sequence>MLTIAFILGAVCVSFGMCQARRYVEQIQNCNWSICDHCHQRLKWWQLIPILGYLLQGGKCVNCHFPITVAYPIGEFLGGGFFIYLFSTFSDLAAIQFGFLLTWLLILALEDFFTQTVSLNLLLGGTCSVLLIFGNRTFNIPLIQIEFWIIVSGSLAILSLNNYFGWADTCLISLFGILFPPITLAVIILIASCGAFITLKFSNQTTLPFIPWLLIGIIVTLLLHLTT</sequence>
<dbReference type="GO" id="GO:0006465">
    <property type="term" value="P:signal peptide processing"/>
    <property type="evidence" value="ECO:0007669"/>
    <property type="project" value="TreeGrafter"/>
</dbReference>
<dbReference type="GO" id="GO:0004190">
    <property type="term" value="F:aspartic-type endopeptidase activity"/>
    <property type="evidence" value="ECO:0007669"/>
    <property type="project" value="TreeGrafter"/>
</dbReference>
<dbReference type="RefSeq" id="WP_064208344.1">
    <property type="nucleotide sequence ID" value="NZ_LVKC01000046.1"/>
</dbReference>
<evidence type="ECO:0000313" key="2">
    <source>
        <dbReference type="EMBL" id="OAQ08519.1"/>
    </source>
</evidence>
<name>A0A179C0Y1_9LACO</name>
<dbReference type="AlphaFoldDB" id="A0A179C0Y1"/>
<evidence type="ECO:0000259" key="1">
    <source>
        <dbReference type="Pfam" id="PF06750"/>
    </source>
</evidence>
<dbReference type="PANTHER" id="PTHR30487:SF0">
    <property type="entry name" value="PREPILIN LEADER PEPTIDASE_N-METHYLTRANSFERASE-RELATED"/>
    <property type="match status" value="1"/>
</dbReference>
<dbReference type="OrthoDB" id="9789291at2"/>
<dbReference type="PANTHER" id="PTHR30487">
    <property type="entry name" value="TYPE 4 PREPILIN-LIKE PROTEINS LEADER PEPTIDE-PROCESSING ENZYME"/>
    <property type="match status" value="1"/>
</dbReference>
<dbReference type="InterPro" id="IPR050882">
    <property type="entry name" value="Prepilin_peptidase/N-MTase"/>
</dbReference>
<reference evidence="3" key="1">
    <citation type="submission" date="2016-03" db="EMBL/GenBank/DDBJ databases">
        <authorList>
            <person name="Johnson T.J."/>
            <person name="Youmans B."/>
            <person name="Case K."/>
            <person name="Noll S."/>
        </authorList>
    </citation>
    <scope>NUCLEOTIDE SEQUENCE [LARGE SCALE GENOMIC DNA]</scope>
    <source>
        <strain evidence="3">UMNLAv8</strain>
    </source>
</reference>
<dbReference type="Pfam" id="PF06750">
    <property type="entry name" value="A24_N_bact"/>
    <property type="match status" value="1"/>
</dbReference>
<dbReference type="InterPro" id="IPR010627">
    <property type="entry name" value="Prepilin_pept_A24_N"/>
</dbReference>
<dbReference type="GO" id="GO:0005886">
    <property type="term" value="C:plasma membrane"/>
    <property type="evidence" value="ECO:0007669"/>
    <property type="project" value="TreeGrafter"/>
</dbReference>
<dbReference type="EMBL" id="LVKI01000010">
    <property type="protein sequence ID" value="OAQ08519.1"/>
    <property type="molecule type" value="Genomic_DNA"/>
</dbReference>
<protein>
    <recommendedName>
        <fullName evidence="1">Prepilin peptidase A24 N-terminal domain-containing protein</fullName>
    </recommendedName>
</protein>
<gene>
    <name evidence="2" type="ORF">A3O14_03715</name>
</gene>
<dbReference type="Proteomes" id="UP000078520">
    <property type="component" value="Unassembled WGS sequence"/>
</dbReference>
<accession>A0A179C0Y1</accession>
<feature type="domain" description="Prepilin peptidase A24 N-terminal" evidence="1">
    <location>
        <begin position="7"/>
        <end position="88"/>
    </location>
</feature>